<dbReference type="Proteomes" id="UP000325755">
    <property type="component" value="Chromosome"/>
</dbReference>
<gene>
    <name evidence="1" type="ORF">F6R98_04765</name>
</gene>
<organism evidence="1 2">
    <name type="scientific">Candidatus Methylospira mobilis</name>
    <dbReference type="NCBI Taxonomy" id="1808979"/>
    <lineage>
        <taxon>Bacteria</taxon>
        <taxon>Pseudomonadati</taxon>
        <taxon>Pseudomonadota</taxon>
        <taxon>Gammaproteobacteria</taxon>
        <taxon>Methylococcales</taxon>
        <taxon>Methylococcaceae</taxon>
        <taxon>Candidatus Methylospira</taxon>
    </lineage>
</organism>
<dbReference type="OrthoDB" id="9076234at2"/>
<proteinExistence type="predicted"/>
<dbReference type="KEGG" id="mmob:F6R98_04765"/>
<protein>
    <submittedName>
        <fullName evidence="1">Uncharacterized protein</fullName>
    </submittedName>
</protein>
<sequence length="330" mass="37553">MTKSNAVSESLSPAVSSFDGPALARICRDSLAVEGDEQLITRIQKAYPDYEIKRARFGHEWYRLGGIVKPDGSRMAADLNEWAERTFLECGQDMDALVEFCEEQNLLATHHKGVTLYLTAQTGVNAEDFVQIEVDRTQEWAERYLVNNDDPPDDVESIIDPIIPIKIKPFAIGSARYAYRRKTEVALFMSELGKHRAESHPAQRFFDDWNHSSPANMHTLSDFWSLRLSQHLGRHGEQRMNVEVVLNTSSNLPSLDASANTRHGKPLATLLSRFDSQAGYPFAWYFFMVKGLISPHIGESVHRDLKKDYAYLPDRDTATLRRWMDAPYSV</sequence>
<accession>A0A5Q0BDY4</accession>
<evidence type="ECO:0000313" key="2">
    <source>
        <dbReference type="Proteomes" id="UP000325755"/>
    </source>
</evidence>
<reference evidence="1 2" key="1">
    <citation type="submission" date="2019-09" db="EMBL/GenBank/DDBJ databases">
        <title>Ecophysiology of the spiral-shaped methanotroph Methylospira mobilis as revealed by the complete genome sequence.</title>
        <authorList>
            <person name="Oshkin I.Y."/>
            <person name="Dedysh S.N."/>
            <person name="Miroshnikov K."/>
            <person name="Danilova O.V."/>
            <person name="Hakobyan A."/>
            <person name="Liesack W."/>
        </authorList>
    </citation>
    <scope>NUCLEOTIDE SEQUENCE [LARGE SCALE GENOMIC DNA]</scope>
    <source>
        <strain evidence="1 2">Shm1</strain>
    </source>
</reference>
<keyword evidence="2" id="KW-1185">Reference proteome</keyword>
<dbReference type="RefSeq" id="WP_153248005.1">
    <property type="nucleotide sequence ID" value="NZ_CP044205.1"/>
</dbReference>
<dbReference type="InParanoid" id="A0A5Q0BDY4"/>
<name>A0A5Q0BDY4_9GAMM</name>
<evidence type="ECO:0000313" key="1">
    <source>
        <dbReference type="EMBL" id="QFY42020.1"/>
    </source>
</evidence>
<dbReference type="EMBL" id="CP044205">
    <property type="protein sequence ID" value="QFY42020.1"/>
    <property type="molecule type" value="Genomic_DNA"/>
</dbReference>
<dbReference type="AlphaFoldDB" id="A0A5Q0BDY4"/>